<feature type="compositionally biased region" description="Low complexity" evidence="1">
    <location>
        <begin position="723"/>
        <end position="736"/>
    </location>
</feature>
<dbReference type="Gene3D" id="3.20.20.450">
    <property type="entry name" value="EAL domain"/>
    <property type="match status" value="1"/>
</dbReference>
<dbReference type="Gene3D" id="3.30.70.270">
    <property type="match status" value="1"/>
</dbReference>
<dbReference type="Proteomes" id="UP001595979">
    <property type="component" value="Unassembled WGS sequence"/>
</dbReference>
<dbReference type="PANTHER" id="PTHR44757:SF2">
    <property type="entry name" value="BIOFILM ARCHITECTURE MAINTENANCE PROTEIN MBAA"/>
    <property type="match status" value="1"/>
</dbReference>
<dbReference type="SMART" id="SM00052">
    <property type="entry name" value="EAL"/>
    <property type="match status" value="1"/>
</dbReference>
<dbReference type="PROSITE" id="PS50883">
    <property type="entry name" value="EAL"/>
    <property type="match status" value="1"/>
</dbReference>
<feature type="region of interest" description="Disordered" evidence="1">
    <location>
        <begin position="715"/>
        <end position="752"/>
    </location>
</feature>
<dbReference type="Pfam" id="PF00563">
    <property type="entry name" value="EAL"/>
    <property type="match status" value="1"/>
</dbReference>
<feature type="domain" description="EAL" evidence="2">
    <location>
        <begin position="462"/>
        <end position="712"/>
    </location>
</feature>
<dbReference type="EMBL" id="JBHSOH010000043">
    <property type="protein sequence ID" value="MFC5850196.1"/>
    <property type="molecule type" value="Genomic_DNA"/>
</dbReference>
<sequence length="752" mass="82211">MPRPHLSSDLELGLREVLDLLQERRVLFWHAEVGQPRVMIYIDDAHLGKWDAGALWASLSPEDGALLDASLRQVVEEGGCFDVEYPLTSGPGEQRWCHFSGFCPPPQMGSPTRLMGLVRDVTVQTTSHARSLEQAALLRGLCEQQMVGITIKDLDGQFILNNADPDSPAGRPVGGALAGRHGAPLSSPEVLALMDRLDREALGSGQAAVGEVDVEGLDRPLSLRMSKQPFWRGGEIVGTVGFTIDVTERRLLERRLLEHSAELELRVRERTAELQAAHDRLHHAAMHDALTGLPNRAQLQQWYAEKRAGWPAHTAQDSGLPLLALLMVDLDHFKRINDRFGHAGGDLLLQQLAGRLRRGLPPGAALCRLSGDEFVVLLAGDLPPQVRQLAEALLAELQRPFVLGERAVQVGLSIGVTFAWHPETELRALLDEADMAMYTGKRSGRGGVRTFEPWMRARQTLLQDLEDDLPGAAERGELSVVFQPVVALHSGEVPGVEALVRWQHPRHGLIEPDEFISVAEAQGHIKAIDLWVLREAARQLLPLILAGHLRTLAVNFSAQHFSEASFMGQLRATLEETGLPLSALVVEITESLFMEDHRRASVLLRDLLREGAGVAADDFGWGYSSLAKLQHLPLSMLKVDRAFVATSAQFPGIVRSIVEMARSLNLAVVAEGIETEAQLGALRELGCGYGQGYHLARPMDVPALSAWLAARPATSLGSAQPVPHDQAPEQQQQQQRDAQDHAEPPEGVAPPG</sequence>
<accession>A0ABW1DQX2</accession>
<organism evidence="4 5">
    <name type="scientific">Deinococcus petrolearius</name>
    <dbReference type="NCBI Taxonomy" id="1751295"/>
    <lineage>
        <taxon>Bacteria</taxon>
        <taxon>Thermotogati</taxon>
        <taxon>Deinococcota</taxon>
        <taxon>Deinococci</taxon>
        <taxon>Deinococcales</taxon>
        <taxon>Deinococcaceae</taxon>
        <taxon>Deinococcus</taxon>
    </lineage>
</organism>
<dbReference type="PANTHER" id="PTHR44757">
    <property type="entry name" value="DIGUANYLATE CYCLASE DGCP"/>
    <property type="match status" value="1"/>
</dbReference>
<feature type="domain" description="GGDEF" evidence="3">
    <location>
        <begin position="321"/>
        <end position="453"/>
    </location>
</feature>
<evidence type="ECO:0000259" key="3">
    <source>
        <dbReference type="PROSITE" id="PS50887"/>
    </source>
</evidence>
<dbReference type="InterPro" id="IPR035965">
    <property type="entry name" value="PAS-like_dom_sf"/>
</dbReference>
<dbReference type="InterPro" id="IPR052155">
    <property type="entry name" value="Biofilm_reg_signaling"/>
</dbReference>
<dbReference type="SUPFAM" id="SSF141868">
    <property type="entry name" value="EAL domain-like"/>
    <property type="match status" value="1"/>
</dbReference>
<dbReference type="InterPro" id="IPR000160">
    <property type="entry name" value="GGDEF_dom"/>
</dbReference>
<evidence type="ECO:0000256" key="1">
    <source>
        <dbReference type="SAM" id="MobiDB-lite"/>
    </source>
</evidence>
<dbReference type="SUPFAM" id="SSF55073">
    <property type="entry name" value="Nucleotide cyclase"/>
    <property type="match status" value="1"/>
</dbReference>
<dbReference type="Pfam" id="PF00990">
    <property type="entry name" value="GGDEF"/>
    <property type="match status" value="1"/>
</dbReference>
<dbReference type="InterPro" id="IPR043128">
    <property type="entry name" value="Rev_trsase/Diguanyl_cyclase"/>
</dbReference>
<dbReference type="SUPFAM" id="SSF55785">
    <property type="entry name" value="PYP-like sensor domain (PAS domain)"/>
    <property type="match status" value="2"/>
</dbReference>
<keyword evidence="5" id="KW-1185">Reference proteome</keyword>
<dbReference type="InterPro" id="IPR029787">
    <property type="entry name" value="Nucleotide_cyclase"/>
</dbReference>
<dbReference type="CDD" id="cd01948">
    <property type="entry name" value="EAL"/>
    <property type="match status" value="1"/>
</dbReference>
<dbReference type="InterPro" id="IPR000014">
    <property type="entry name" value="PAS"/>
</dbReference>
<comment type="caution">
    <text evidence="4">The sequence shown here is derived from an EMBL/GenBank/DDBJ whole genome shotgun (WGS) entry which is preliminary data.</text>
</comment>
<dbReference type="CDD" id="cd00130">
    <property type="entry name" value="PAS"/>
    <property type="match status" value="1"/>
</dbReference>
<dbReference type="InterPro" id="IPR001633">
    <property type="entry name" value="EAL_dom"/>
</dbReference>
<name>A0ABW1DQX2_9DEIO</name>
<dbReference type="CDD" id="cd01949">
    <property type="entry name" value="GGDEF"/>
    <property type="match status" value="1"/>
</dbReference>
<dbReference type="Gene3D" id="3.30.450.20">
    <property type="entry name" value="PAS domain"/>
    <property type="match status" value="2"/>
</dbReference>
<evidence type="ECO:0000259" key="2">
    <source>
        <dbReference type="PROSITE" id="PS50883"/>
    </source>
</evidence>
<dbReference type="SMART" id="SM00267">
    <property type="entry name" value="GGDEF"/>
    <property type="match status" value="1"/>
</dbReference>
<protein>
    <submittedName>
        <fullName evidence="4">EAL domain-containing protein</fullName>
    </submittedName>
</protein>
<evidence type="ECO:0000313" key="5">
    <source>
        <dbReference type="Proteomes" id="UP001595979"/>
    </source>
</evidence>
<proteinExistence type="predicted"/>
<dbReference type="NCBIfam" id="TIGR00254">
    <property type="entry name" value="GGDEF"/>
    <property type="match status" value="1"/>
</dbReference>
<gene>
    <name evidence="4" type="ORF">ACFPQ6_18020</name>
</gene>
<dbReference type="RefSeq" id="WP_380052054.1">
    <property type="nucleotide sequence ID" value="NZ_JBHSOH010000043.1"/>
</dbReference>
<dbReference type="PROSITE" id="PS50887">
    <property type="entry name" value="GGDEF"/>
    <property type="match status" value="1"/>
</dbReference>
<reference evidence="5" key="1">
    <citation type="journal article" date="2019" name="Int. J. Syst. Evol. Microbiol.">
        <title>The Global Catalogue of Microorganisms (GCM) 10K type strain sequencing project: providing services to taxonomists for standard genome sequencing and annotation.</title>
        <authorList>
            <consortium name="The Broad Institute Genomics Platform"/>
            <consortium name="The Broad Institute Genome Sequencing Center for Infectious Disease"/>
            <person name="Wu L."/>
            <person name="Ma J."/>
        </authorList>
    </citation>
    <scope>NUCLEOTIDE SEQUENCE [LARGE SCALE GENOMIC DNA]</scope>
    <source>
        <strain evidence="5">CGMCC 1.15053</strain>
    </source>
</reference>
<evidence type="ECO:0000313" key="4">
    <source>
        <dbReference type="EMBL" id="MFC5850196.1"/>
    </source>
</evidence>
<dbReference type="InterPro" id="IPR035919">
    <property type="entry name" value="EAL_sf"/>
</dbReference>